<gene>
    <name evidence="1" type="ORF">ACFYV7_39210</name>
</gene>
<evidence type="ECO:0000313" key="1">
    <source>
        <dbReference type="EMBL" id="MFF3228876.1"/>
    </source>
</evidence>
<protein>
    <submittedName>
        <fullName evidence="1">Uncharacterized protein</fullName>
    </submittedName>
</protein>
<accession>A0ABW6R5R8</accession>
<reference evidence="1 2" key="1">
    <citation type="submission" date="2024-10" db="EMBL/GenBank/DDBJ databases">
        <title>The Natural Products Discovery Center: Release of the First 8490 Sequenced Strains for Exploring Actinobacteria Biosynthetic Diversity.</title>
        <authorList>
            <person name="Kalkreuter E."/>
            <person name="Kautsar S.A."/>
            <person name="Yang D."/>
            <person name="Bader C.D."/>
            <person name="Teijaro C.N."/>
            <person name="Fluegel L."/>
            <person name="Davis C.M."/>
            <person name="Simpson J.R."/>
            <person name="Lauterbach L."/>
            <person name="Steele A.D."/>
            <person name="Gui C."/>
            <person name="Meng S."/>
            <person name="Li G."/>
            <person name="Viehrig K."/>
            <person name="Ye F."/>
            <person name="Su P."/>
            <person name="Kiefer A.F."/>
            <person name="Nichols A."/>
            <person name="Cepeda A.J."/>
            <person name="Yan W."/>
            <person name="Fan B."/>
            <person name="Jiang Y."/>
            <person name="Adhikari A."/>
            <person name="Zheng C.-J."/>
            <person name="Schuster L."/>
            <person name="Cowan T.M."/>
            <person name="Smanski M.J."/>
            <person name="Chevrette M.G."/>
            <person name="De Carvalho L.P.S."/>
            <person name="Shen B."/>
        </authorList>
    </citation>
    <scope>NUCLEOTIDE SEQUENCE [LARGE SCALE GENOMIC DNA]</scope>
    <source>
        <strain evidence="1 2">NPDC003040</strain>
    </source>
</reference>
<sequence length="196" mass="21559">MTTLLESGYQIAAALGPGWRADRGYMVRAHVVLHGPSDQVLSILHGDDSHRRTDHGRLQIRPDYRDLARHLNSGEGSNMITVSADRAPTAIAAEITRRLLPDYTTTLGLCRTRAHADAQRQAKHQSTRDALFQVLQPARLVYDDRVYFGDSEDGLRGNIRLLRGGTAEFELTVSNAQALGLAHAIATQRASGHDTQ</sequence>
<name>A0ABW6R5R8_9NOCA</name>
<evidence type="ECO:0000313" key="2">
    <source>
        <dbReference type="Proteomes" id="UP001601948"/>
    </source>
</evidence>
<organism evidence="1 2">
    <name type="scientific">Nocardia suismassiliense</name>
    <dbReference type="NCBI Taxonomy" id="2077092"/>
    <lineage>
        <taxon>Bacteria</taxon>
        <taxon>Bacillati</taxon>
        <taxon>Actinomycetota</taxon>
        <taxon>Actinomycetes</taxon>
        <taxon>Mycobacteriales</taxon>
        <taxon>Nocardiaceae</taxon>
        <taxon>Nocardia</taxon>
    </lineage>
</organism>
<dbReference type="Proteomes" id="UP001601948">
    <property type="component" value="Unassembled WGS sequence"/>
</dbReference>
<comment type="caution">
    <text evidence="1">The sequence shown here is derived from an EMBL/GenBank/DDBJ whole genome shotgun (WGS) entry which is preliminary data.</text>
</comment>
<dbReference type="RefSeq" id="WP_387726024.1">
    <property type="nucleotide sequence ID" value="NZ_JBIAPI010000016.1"/>
</dbReference>
<dbReference type="EMBL" id="JBIAPI010000016">
    <property type="protein sequence ID" value="MFF3228876.1"/>
    <property type="molecule type" value="Genomic_DNA"/>
</dbReference>
<proteinExistence type="predicted"/>
<keyword evidence="2" id="KW-1185">Reference proteome</keyword>